<dbReference type="EMBL" id="BK015351">
    <property type="protein sequence ID" value="DAE02744.1"/>
    <property type="molecule type" value="Genomic_DNA"/>
</dbReference>
<accession>A0A8S5P7U2</accession>
<protein>
    <submittedName>
        <fullName evidence="1">HOLLIDAY JUNCTION RESOLVASE HOMOLOGOUS RECOMBINATION</fullName>
    </submittedName>
</protein>
<name>A0A8S5P7U2_9CAUD</name>
<proteinExistence type="predicted"/>
<dbReference type="InterPro" id="IPR056931">
    <property type="entry name" value="D14-like"/>
</dbReference>
<reference evidence="1" key="1">
    <citation type="journal article" date="2021" name="Proc. Natl. Acad. Sci. U.S.A.">
        <title>A Catalog of Tens of Thousands of Viruses from Human Metagenomes Reveals Hidden Associations with Chronic Diseases.</title>
        <authorList>
            <person name="Tisza M.J."/>
            <person name="Buck C.B."/>
        </authorList>
    </citation>
    <scope>NUCLEOTIDE SEQUENCE</scope>
    <source>
        <strain evidence="1">Ct39g3</strain>
    </source>
</reference>
<dbReference type="Pfam" id="PF24608">
    <property type="entry name" value="PDDEXK_15"/>
    <property type="match status" value="1"/>
</dbReference>
<sequence length="118" mass="13493">MGKINSREKGARFERELARTFREYGYTGSRRTAQYCGNTGDASDVVGLPGIHVEAKHQEKMCLYDWVAQAKRDSKGTGDLPAVFHKKNYAEVLVTMPLDDWMQLYREWESGQELEEGT</sequence>
<organism evidence="1">
    <name type="scientific">Siphoviridae sp. ct39g3</name>
    <dbReference type="NCBI Taxonomy" id="2825320"/>
    <lineage>
        <taxon>Viruses</taxon>
        <taxon>Duplodnaviria</taxon>
        <taxon>Heunggongvirae</taxon>
        <taxon>Uroviricota</taxon>
        <taxon>Caudoviricetes</taxon>
    </lineage>
</organism>
<evidence type="ECO:0000313" key="1">
    <source>
        <dbReference type="EMBL" id="DAE02744.1"/>
    </source>
</evidence>